<keyword evidence="2" id="KW-0472">Membrane</keyword>
<feature type="compositionally biased region" description="Basic residues" evidence="1">
    <location>
        <begin position="328"/>
        <end position="345"/>
    </location>
</feature>
<keyword evidence="4" id="KW-1185">Reference proteome</keyword>
<reference evidence="3" key="1">
    <citation type="submission" date="2022-06" db="EMBL/GenBank/DDBJ databases">
        <title>Complete genome sequences of two strains of the flax pathogen Septoria linicola.</title>
        <authorList>
            <person name="Lapalu N."/>
            <person name="Simon A."/>
            <person name="Demenou B."/>
            <person name="Paumier D."/>
            <person name="Guillot M.-P."/>
            <person name="Gout L."/>
            <person name="Valade R."/>
        </authorList>
    </citation>
    <scope>NUCLEOTIDE SEQUENCE</scope>
    <source>
        <strain evidence="3">SE15195</strain>
    </source>
</reference>
<feature type="region of interest" description="Disordered" evidence="1">
    <location>
        <begin position="113"/>
        <end position="201"/>
    </location>
</feature>
<evidence type="ECO:0000313" key="4">
    <source>
        <dbReference type="Proteomes" id="UP001056384"/>
    </source>
</evidence>
<accession>A0A9Q9AVJ0</accession>
<dbReference type="Proteomes" id="UP001056384">
    <property type="component" value="Chromosome 4"/>
</dbReference>
<dbReference type="AlphaFoldDB" id="A0A9Q9AVJ0"/>
<feature type="region of interest" description="Disordered" evidence="1">
    <location>
        <begin position="235"/>
        <end position="265"/>
    </location>
</feature>
<sequence length="371" mass="39540">MPVIAPVHDIVPSSLSPVVLQSQTLAGNSTTHGDGPGIRNSKDEAVITFINRGAQTRDVTPAGTSENSIYTPALNGFTAGQIAAILLGTLGTIFLLGLLWFCCVQRRRRLYASSSSSSSSTKSHYLPSSSPSPRPRTSRAQRISSPGLPPAAVPIVADSPPVPPNVPHGPSQARQPFPAGAPPAAGHVTSAVPPPHPNLPIPGVTNDIPILMRSAPAQQRWPPYAPGLMPRVAIDPQPSWQNPATSEPSRNPAVPRKKSKPKMKSAPPLLYTQFERGIDTHRLPVRAHTMPAGTISYQKPDLVVSRPIPGLPGQFYQVDKSGQKKFFTVKKPTKPRQPRSLRHRGGQILFLEPSDSSSSETSSSSSSSDSN</sequence>
<dbReference type="EMBL" id="CP099421">
    <property type="protein sequence ID" value="USW52888.1"/>
    <property type="molecule type" value="Genomic_DNA"/>
</dbReference>
<proteinExistence type="predicted"/>
<protein>
    <submittedName>
        <fullName evidence="3">Uncharacterized protein</fullName>
    </submittedName>
</protein>
<organism evidence="3 4">
    <name type="scientific">Septoria linicola</name>
    <dbReference type="NCBI Taxonomy" id="215465"/>
    <lineage>
        <taxon>Eukaryota</taxon>
        <taxon>Fungi</taxon>
        <taxon>Dikarya</taxon>
        <taxon>Ascomycota</taxon>
        <taxon>Pezizomycotina</taxon>
        <taxon>Dothideomycetes</taxon>
        <taxon>Dothideomycetidae</taxon>
        <taxon>Mycosphaerellales</taxon>
        <taxon>Mycosphaerellaceae</taxon>
        <taxon>Septoria</taxon>
    </lineage>
</organism>
<evidence type="ECO:0000313" key="3">
    <source>
        <dbReference type="EMBL" id="USW52888.1"/>
    </source>
</evidence>
<feature type="region of interest" description="Disordered" evidence="1">
    <location>
        <begin position="328"/>
        <end position="371"/>
    </location>
</feature>
<evidence type="ECO:0000256" key="2">
    <source>
        <dbReference type="SAM" id="Phobius"/>
    </source>
</evidence>
<name>A0A9Q9AVJ0_9PEZI</name>
<feature type="compositionally biased region" description="Low complexity" evidence="1">
    <location>
        <begin position="176"/>
        <end position="186"/>
    </location>
</feature>
<feature type="transmembrane region" description="Helical" evidence="2">
    <location>
        <begin position="82"/>
        <end position="104"/>
    </location>
</feature>
<keyword evidence="2" id="KW-1133">Transmembrane helix</keyword>
<feature type="compositionally biased region" description="Low complexity" evidence="1">
    <location>
        <begin position="113"/>
        <end position="131"/>
    </location>
</feature>
<keyword evidence="2" id="KW-0812">Transmembrane</keyword>
<evidence type="ECO:0000256" key="1">
    <source>
        <dbReference type="SAM" id="MobiDB-lite"/>
    </source>
</evidence>
<gene>
    <name evidence="3" type="ORF">Slin15195_G062070</name>
</gene>
<feature type="compositionally biased region" description="Polar residues" evidence="1">
    <location>
        <begin position="238"/>
        <end position="249"/>
    </location>
</feature>
<feature type="compositionally biased region" description="Low complexity" evidence="1">
    <location>
        <begin position="354"/>
        <end position="371"/>
    </location>
</feature>